<evidence type="ECO:0000313" key="1">
    <source>
        <dbReference type="EMBL" id="SVA40335.1"/>
    </source>
</evidence>
<proteinExistence type="predicted"/>
<sequence>MDLGVTLHLTDRSIDVRDLAVEAEARGFSSLWV</sequence>
<dbReference type="EMBL" id="UINC01008976">
    <property type="protein sequence ID" value="SVA40335.1"/>
    <property type="molecule type" value="Genomic_DNA"/>
</dbReference>
<dbReference type="AlphaFoldDB" id="A0A381VJ05"/>
<organism evidence="1">
    <name type="scientific">marine metagenome</name>
    <dbReference type="NCBI Taxonomy" id="408172"/>
    <lineage>
        <taxon>unclassified sequences</taxon>
        <taxon>metagenomes</taxon>
        <taxon>ecological metagenomes</taxon>
    </lineage>
</organism>
<name>A0A381VJ05_9ZZZZ</name>
<feature type="non-terminal residue" evidence="1">
    <location>
        <position position="33"/>
    </location>
</feature>
<gene>
    <name evidence="1" type="ORF">METZ01_LOCUS93189</name>
</gene>
<evidence type="ECO:0008006" key="2">
    <source>
        <dbReference type="Google" id="ProtNLM"/>
    </source>
</evidence>
<reference evidence="1" key="1">
    <citation type="submission" date="2018-05" db="EMBL/GenBank/DDBJ databases">
        <authorList>
            <person name="Lanie J.A."/>
            <person name="Ng W.-L."/>
            <person name="Kazmierczak K.M."/>
            <person name="Andrzejewski T.M."/>
            <person name="Davidsen T.M."/>
            <person name="Wayne K.J."/>
            <person name="Tettelin H."/>
            <person name="Glass J.I."/>
            <person name="Rusch D."/>
            <person name="Podicherti R."/>
            <person name="Tsui H.-C.T."/>
            <person name="Winkler M.E."/>
        </authorList>
    </citation>
    <scope>NUCLEOTIDE SEQUENCE</scope>
</reference>
<protein>
    <recommendedName>
        <fullName evidence="2">Luciferase-like domain-containing protein</fullName>
    </recommendedName>
</protein>
<accession>A0A381VJ05</accession>